<dbReference type="InterPro" id="IPR019810">
    <property type="entry name" value="Citrate_synthase_AS"/>
</dbReference>
<evidence type="ECO:0000313" key="8">
    <source>
        <dbReference type="EMBL" id="SFS66028.1"/>
    </source>
</evidence>
<protein>
    <recommendedName>
        <fullName evidence="5">Citrate synthase</fullName>
    </recommendedName>
</protein>
<accession>A0A1I6RNK1</accession>
<evidence type="ECO:0000256" key="6">
    <source>
        <dbReference type="PIRSR" id="PIRSR001369-1"/>
    </source>
</evidence>
<feature type="active site" evidence="6">
    <location>
        <position position="253"/>
    </location>
</feature>
<evidence type="ECO:0000256" key="3">
    <source>
        <dbReference type="ARBA" id="ARBA00022679"/>
    </source>
</evidence>
<dbReference type="InterPro" id="IPR016143">
    <property type="entry name" value="Citrate_synth-like_sm_a-sub"/>
</dbReference>
<sequence>MKKALGLEGIVATETELSHVDGQRGELIYHGYSADWLATNHSFEKVVYLLWNGHLPTQEEANQFRAAWVSNRSLSPFLHRLLEELPREMEMMDVLRTVVSAQAGGDKFWPPRWEQGLSLLAKIPAIIAYRYHFLKGNPYPKERSDLSHAAYFLYLLQGIEPNPAHVRALDAYFVLTVEHGLNASTFAARVVSSTRSDIFSCVTAAIGAMKGPLHGGAPSEVAGMLDEIHEPSQAGQWIRNRILAGEKLMGFGHRIYKTQDPRAQALRQVAKELAGKEERFQLALEVERVALDVLQELKPGRNLYTNVEYYASAVLGAVKLPRELYTPTFTASRIAGWCAHIFEQAKMDRIIRPQSEYIGPQLKNKNQSL</sequence>
<dbReference type="GO" id="GO:0005975">
    <property type="term" value="P:carbohydrate metabolic process"/>
    <property type="evidence" value="ECO:0007669"/>
    <property type="project" value="TreeGrafter"/>
</dbReference>
<dbReference type="Gene3D" id="1.10.580.10">
    <property type="entry name" value="Citrate Synthase, domain 1"/>
    <property type="match status" value="1"/>
</dbReference>
<comment type="catalytic activity">
    <reaction evidence="4">
        <text>oxaloacetate + acetyl-CoA + H2O = citrate + CoA + H(+)</text>
        <dbReference type="Rhea" id="RHEA:16845"/>
        <dbReference type="ChEBI" id="CHEBI:15377"/>
        <dbReference type="ChEBI" id="CHEBI:15378"/>
        <dbReference type="ChEBI" id="CHEBI:16452"/>
        <dbReference type="ChEBI" id="CHEBI:16947"/>
        <dbReference type="ChEBI" id="CHEBI:57287"/>
        <dbReference type="ChEBI" id="CHEBI:57288"/>
        <dbReference type="EC" id="2.3.3.16"/>
    </reaction>
</comment>
<feature type="active site" evidence="6">
    <location>
        <position position="308"/>
    </location>
</feature>
<dbReference type="GO" id="GO:0036440">
    <property type="term" value="F:citrate synthase activity"/>
    <property type="evidence" value="ECO:0007669"/>
    <property type="project" value="UniProtKB-EC"/>
</dbReference>
<evidence type="ECO:0000313" key="9">
    <source>
        <dbReference type="Proteomes" id="UP000198660"/>
    </source>
</evidence>
<dbReference type="InterPro" id="IPR016142">
    <property type="entry name" value="Citrate_synth-like_lrg_a-sub"/>
</dbReference>
<dbReference type="EMBL" id="FPAA01000005">
    <property type="protein sequence ID" value="SFS66028.1"/>
    <property type="molecule type" value="Genomic_DNA"/>
</dbReference>
<dbReference type="Pfam" id="PF00285">
    <property type="entry name" value="Citrate_synt"/>
    <property type="match status" value="1"/>
</dbReference>
<dbReference type="GO" id="GO:0005829">
    <property type="term" value="C:cytosol"/>
    <property type="evidence" value="ECO:0007669"/>
    <property type="project" value="TreeGrafter"/>
</dbReference>
<gene>
    <name evidence="8" type="ORF">SAMN05444972_105220</name>
</gene>
<proteinExistence type="inferred from homology"/>
<dbReference type="PANTHER" id="PTHR11739">
    <property type="entry name" value="CITRATE SYNTHASE"/>
    <property type="match status" value="1"/>
</dbReference>
<reference evidence="9" key="1">
    <citation type="submission" date="2016-10" db="EMBL/GenBank/DDBJ databases">
        <authorList>
            <person name="Varghese N."/>
            <person name="Submissions S."/>
        </authorList>
    </citation>
    <scope>NUCLEOTIDE SEQUENCE [LARGE SCALE GENOMIC DNA]</scope>
    <source>
        <strain evidence="9">DSM 45789</strain>
    </source>
</reference>
<dbReference type="OrthoDB" id="9800864at2"/>
<evidence type="ECO:0000256" key="7">
    <source>
        <dbReference type="RuleBase" id="RU003406"/>
    </source>
</evidence>
<dbReference type="InterPro" id="IPR036969">
    <property type="entry name" value="Citrate_synthase_sf"/>
</dbReference>
<dbReference type="PRINTS" id="PR00143">
    <property type="entry name" value="CITRTSNTHASE"/>
</dbReference>
<comment type="similarity">
    <text evidence="2 5 7">Belongs to the citrate synthase family.</text>
</comment>
<dbReference type="RefSeq" id="WP_091836536.1">
    <property type="nucleotide sequence ID" value="NZ_FPAA01000005.1"/>
</dbReference>
<dbReference type="SUPFAM" id="SSF48256">
    <property type="entry name" value="Citrate synthase"/>
    <property type="match status" value="1"/>
</dbReference>
<dbReference type="CDD" id="cd06109">
    <property type="entry name" value="BsCS-I_like"/>
    <property type="match status" value="1"/>
</dbReference>
<dbReference type="InterPro" id="IPR002020">
    <property type="entry name" value="Citrate_synthase"/>
</dbReference>
<keyword evidence="9" id="KW-1185">Reference proteome</keyword>
<dbReference type="UniPathway" id="UPA00223"/>
<comment type="pathway">
    <text evidence="1">Carbohydrate metabolism; tricarboxylic acid cycle.</text>
</comment>
<dbReference type="PROSITE" id="PS00480">
    <property type="entry name" value="CITRATE_SYNTHASE"/>
    <property type="match status" value="1"/>
</dbReference>
<organism evidence="8 9">
    <name type="scientific">Marininema halotolerans</name>
    <dbReference type="NCBI Taxonomy" id="1155944"/>
    <lineage>
        <taxon>Bacteria</taxon>
        <taxon>Bacillati</taxon>
        <taxon>Bacillota</taxon>
        <taxon>Bacilli</taxon>
        <taxon>Bacillales</taxon>
        <taxon>Thermoactinomycetaceae</taxon>
        <taxon>Marininema</taxon>
    </lineage>
</organism>
<evidence type="ECO:0000256" key="1">
    <source>
        <dbReference type="ARBA" id="ARBA00005163"/>
    </source>
</evidence>
<evidence type="ECO:0000256" key="2">
    <source>
        <dbReference type="ARBA" id="ARBA00010566"/>
    </source>
</evidence>
<dbReference type="InterPro" id="IPR024176">
    <property type="entry name" value="Citrate_synthase_bac-typ"/>
</dbReference>
<keyword evidence="3 5" id="KW-0808">Transferase</keyword>
<dbReference type="PANTHER" id="PTHR11739:SF23">
    <property type="entry name" value="CITRATE SYNTHASE 2-RELATED"/>
    <property type="match status" value="1"/>
</dbReference>
<evidence type="ECO:0000256" key="5">
    <source>
        <dbReference type="PIRNR" id="PIRNR001369"/>
    </source>
</evidence>
<dbReference type="Gene3D" id="1.10.230.10">
    <property type="entry name" value="Cytochrome P450-Terp, domain 2"/>
    <property type="match status" value="1"/>
</dbReference>
<dbReference type="PIRSF" id="PIRSF001369">
    <property type="entry name" value="Citrate_synth"/>
    <property type="match status" value="1"/>
</dbReference>
<dbReference type="Proteomes" id="UP000198660">
    <property type="component" value="Unassembled WGS sequence"/>
</dbReference>
<dbReference type="NCBIfam" id="NF009005">
    <property type="entry name" value="PRK12350.1"/>
    <property type="match status" value="1"/>
</dbReference>
<dbReference type="GO" id="GO:0006099">
    <property type="term" value="P:tricarboxylic acid cycle"/>
    <property type="evidence" value="ECO:0007669"/>
    <property type="project" value="UniProtKB-UniPathway"/>
</dbReference>
<dbReference type="AlphaFoldDB" id="A0A1I6RNK1"/>
<evidence type="ECO:0000256" key="4">
    <source>
        <dbReference type="ARBA" id="ARBA00049288"/>
    </source>
</evidence>
<name>A0A1I6RNK1_9BACL</name>